<comment type="caution">
    <text evidence="1">The sequence shown here is derived from an EMBL/GenBank/DDBJ whole genome shotgun (WGS) entry which is preliminary data.</text>
</comment>
<name>A0A5S3N5C2_9FLAO</name>
<organism evidence="1 2">
    <name type="scientific">Polaribacter aestuariivivens</name>
    <dbReference type="NCBI Taxonomy" id="2304626"/>
    <lineage>
        <taxon>Bacteria</taxon>
        <taxon>Pseudomonadati</taxon>
        <taxon>Bacteroidota</taxon>
        <taxon>Flavobacteriia</taxon>
        <taxon>Flavobacteriales</taxon>
        <taxon>Flavobacteriaceae</taxon>
    </lineage>
</organism>
<dbReference type="InterPro" id="IPR020018">
    <property type="entry name" value="Motility-assoc_lipoprot_GldH"/>
</dbReference>
<gene>
    <name evidence="1" type="primary">gldH</name>
    <name evidence="1" type="ORF">FDT66_07295</name>
</gene>
<evidence type="ECO:0000313" key="2">
    <source>
        <dbReference type="Proteomes" id="UP000307140"/>
    </source>
</evidence>
<accession>A0A5S3N5C2</accession>
<dbReference type="EMBL" id="VANR01000003">
    <property type="protein sequence ID" value="TMM30561.1"/>
    <property type="molecule type" value="Genomic_DNA"/>
</dbReference>
<evidence type="ECO:0000313" key="1">
    <source>
        <dbReference type="EMBL" id="TMM30561.1"/>
    </source>
</evidence>
<dbReference type="RefSeq" id="WP_138535511.1">
    <property type="nucleotide sequence ID" value="NZ_VANR01000003.1"/>
</dbReference>
<keyword evidence="2" id="KW-1185">Reference proteome</keyword>
<proteinExistence type="predicted"/>
<dbReference type="NCBIfam" id="TIGR03511">
    <property type="entry name" value="GldH_lipo"/>
    <property type="match status" value="1"/>
</dbReference>
<keyword evidence="1" id="KW-0449">Lipoprotein</keyword>
<dbReference type="AlphaFoldDB" id="A0A5S3N5C2"/>
<sequence length="167" mass="19367">MLAIPKRNKVFFLILISIFLISCDENTEFNQYKSLENSSWKANENIVFDFMVKDTIQPKNLFINIRNNNKFEFSNLYIITNLKFPNGTEVIDTLQYQMADASGRFLGNGFTEIKDNKLFYKEHKIFPFSGDYQLSIKQAMRKNGEVNPIPFLKGITDVGLSIEKISK</sequence>
<dbReference type="OrthoDB" id="982482at2"/>
<dbReference type="PROSITE" id="PS51257">
    <property type="entry name" value="PROKAR_LIPOPROTEIN"/>
    <property type="match status" value="1"/>
</dbReference>
<protein>
    <submittedName>
        <fullName evidence="1">Gliding motility lipoprotein GldH</fullName>
    </submittedName>
</protein>
<dbReference type="Proteomes" id="UP000307140">
    <property type="component" value="Unassembled WGS sequence"/>
</dbReference>
<dbReference type="Pfam" id="PF14109">
    <property type="entry name" value="GldH_lipo"/>
    <property type="match status" value="1"/>
</dbReference>
<reference evidence="1 2" key="1">
    <citation type="submission" date="2019-05" db="EMBL/GenBank/DDBJ databases">
        <title>Polaribacter aestuariivivens sp. nov., isolated from a tidal flat.</title>
        <authorList>
            <person name="Yoon J.-H."/>
        </authorList>
    </citation>
    <scope>NUCLEOTIDE SEQUENCE [LARGE SCALE GENOMIC DNA]</scope>
    <source>
        <strain evidence="1 2">DBTF-3</strain>
    </source>
</reference>